<name>A0A101KS12_RHILI</name>
<reference evidence="1 2" key="1">
    <citation type="submission" date="2015-12" db="EMBL/GenBank/DDBJ databases">
        <title>Draft genome sequence of Mesorhizobium sp. UFLA 01-765, a multitolerant efficient symbiont and plant-growth promoting strain isolated from Zn-mining soil using Leucaena leucocephala as a trap plant.</title>
        <authorList>
            <person name="Rangel W.M."/>
            <person name="Thijs S."/>
            <person name="Longatti S.M."/>
            <person name="Moreira F.M."/>
            <person name="Weyens N."/>
            <person name="Vangronsveld J."/>
            <person name="Van Hamme J.D."/>
            <person name="Bottos E.M."/>
            <person name="Rineau F."/>
        </authorList>
    </citation>
    <scope>NUCLEOTIDE SEQUENCE [LARGE SCALE GENOMIC DNA]</scope>
    <source>
        <strain evidence="1 2">UFLA 01-765</strain>
    </source>
</reference>
<evidence type="ECO:0000313" key="1">
    <source>
        <dbReference type="EMBL" id="KUM25816.1"/>
    </source>
</evidence>
<protein>
    <submittedName>
        <fullName evidence="1">Uncharacterized protein</fullName>
    </submittedName>
</protein>
<organism evidence="1 2">
    <name type="scientific">Rhizobium loti</name>
    <name type="common">Mesorhizobium loti</name>
    <dbReference type="NCBI Taxonomy" id="381"/>
    <lineage>
        <taxon>Bacteria</taxon>
        <taxon>Pseudomonadati</taxon>
        <taxon>Pseudomonadota</taxon>
        <taxon>Alphaproteobacteria</taxon>
        <taxon>Hyphomicrobiales</taxon>
        <taxon>Phyllobacteriaceae</taxon>
        <taxon>Mesorhizobium</taxon>
    </lineage>
</organism>
<dbReference type="Proteomes" id="UP000053176">
    <property type="component" value="Unassembled WGS sequence"/>
</dbReference>
<dbReference type="EMBL" id="LPWA01000112">
    <property type="protein sequence ID" value="KUM25816.1"/>
    <property type="molecule type" value="Genomic_DNA"/>
</dbReference>
<gene>
    <name evidence="1" type="ORF">AU467_24165</name>
</gene>
<comment type="caution">
    <text evidence="1">The sequence shown here is derived from an EMBL/GenBank/DDBJ whole genome shotgun (WGS) entry which is preliminary data.</text>
</comment>
<dbReference type="AlphaFoldDB" id="A0A101KS12"/>
<evidence type="ECO:0000313" key="2">
    <source>
        <dbReference type="Proteomes" id="UP000053176"/>
    </source>
</evidence>
<proteinExistence type="predicted"/>
<accession>A0A101KS12</accession>
<sequence>MIFGAPPAFEEVMASIEAIERHLNAAQTALMGFRLASLASPKMRQARSKEIVSPSFQTGSNGPRIERQRDFHKFFLPYTPPFFTRERPNHRIRGLVPFTYGS</sequence>